<gene>
    <name evidence="2" type="ORF">JRQ81_018152</name>
</gene>
<name>A0A9Q0XTM3_9SAUR</name>
<dbReference type="AlphaFoldDB" id="A0A9Q0XTM3"/>
<feature type="non-terminal residue" evidence="2">
    <location>
        <position position="154"/>
    </location>
</feature>
<evidence type="ECO:0000313" key="3">
    <source>
        <dbReference type="Proteomes" id="UP001142489"/>
    </source>
</evidence>
<dbReference type="EMBL" id="JAPFRF010000008">
    <property type="protein sequence ID" value="KAJ7325132.1"/>
    <property type="molecule type" value="Genomic_DNA"/>
</dbReference>
<protein>
    <submittedName>
        <fullName evidence="2">Uncharacterized protein</fullName>
    </submittedName>
</protein>
<feature type="compositionally biased region" description="Pro residues" evidence="1">
    <location>
        <begin position="144"/>
        <end position="154"/>
    </location>
</feature>
<organism evidence="2 3">
    <name type="scientific">Phrynocephalus forsythii</name>
    <dbReference type="NCBI Taxonomy" id="171643"/>
    <lineage>
        <taxon>Eukaryota</taxon>
        <taxon>Metazoa</taxon>
        <taxon>Chordata</taxon>
        <taxon>Craniata</taxon>
        <taxon>Vertebrata</taxon>
        <taxon>Euteleostomi</taxon>
        <taxon>Lepidosauria</taxon>
        <taxon>Squamata</taxon>
        <taxon>Bifurcata</taxon>
        <taxon>Unidentata</taxon>
        <taxon>Episquamata</taxon>
        <taxon>Toxicofera</taxon>
        <taxon>Iguania</taxon>
        <taxon>Acrodonta</taxon>
        <taxon>Agamidae</taxon>
        <taxon>Agaminae</taxon>
        <taxon>Phrynocephalus</taxon>
    </lineage>
</organism>
<reference evidence="2" key="1">
    <citation type="journal article" date="2023" name="DNA Res.">
        <title>Chromosome-level genome assembly of Phrynocephalus forsythii using third-generation DNA sequencing and Hi-C analysis.</title>
        <authorList>
            <person name="Qi Y."/>
            <person name="Zhao W."/>
            <person name="Zhao Y."/>
            <person name="Niu C."/>
            <person name="Cao S."/>
            <person name="Zhang Y."/>
        </authorList>
    </citation>
    <scope>NUCLEOTIDE SEQUENCE</scope>
    <source>
        <tissue evidence="2">Muscle</tissue>
    </source>
</reference>
<comment type="caution">
    <text evidence="2">The sequence shown here is derived from an EMBL/GenBank/DDBJ whole genome shotgun (WGS) entry which is preliminary data.</text>
</comment>
<accession>A0A9Q0XTM3</accession>
<evidence type="ECO:0000313" key="2">
    <source>
        <dbReference type="EMBL" id="KAJ7325132.1"/>
    </source>
</evidence>
<evidence type="ECO:0000256" key="1">
    <source>
        <dbReference type="SAM" id="MobiDB-lite"/>
    </source>
</evidence>
<dbReference type="Proteomes" id="UP001142489">
    <property type="component" value="Unassembled WGS sequence"/>
</dbReference>
<keyword evidence="3" id="KW-1185">Reference proteome</keyword>
<proteinExistence type="predicted"/>
<sequence length="154" mass="16224">ESKARVVRTPDTTSLARSGPLTVHCNTPYRSPLPEPDAAEEEEAADVLHPPADLRAGEALPSAEVPGLGREGRLSQGPEDDRRPGQDVVPEQADQVEAADGGGAGSREAASQSHPDATPARGLSENHQPAHPSRPHLRPQLIPLCPPEPSAMVR</sequence>
<feature type="region of interest" description="Disordered" evidence="1">
    <location>
        <begin position="1"/>
        <end position="154"/>
    </location>
</feature>
<dbReference type="OrthoDB" id="7452914at2759"/>